<keyword evidence="3" id="KW-1185">Reference proteome</keyword>
<organism evidence="2 3">
    <name type="scientific">Lentinula raphanica</name>
    <dbReference type="NCBI Taxonomy" id="153919"/>
    <lineage>
        <taxon>Eukaryota</taxon>
        <taxon>Fungi</taxon>
        <taxon>Dikarya</taxon>
        <taxon>Basidiomycota</taxon>
        <taxon>Agaricomycotina</taxon>
        <taxon>Agaricomycetes</taxon>
        <taxon>Agaricomycetidae</taxon>
        <taxon>Agaricales</taxon>
        <taxon>Marasmiineae</taxon>
        <taxon>Omphalotaceae</taxon>
        <taxon>Lentinula</taxon>
    </lineage>
</organism>
<comment type="caution">
    <text evidence="2">The sequence shown here is derived from an EMBL/GenBank/DDBJ whole genome shotgun (WGS) entry which is preliminary data.</text>
</comment>
<dbReference type="Proteomes" id="UP001163846">
    <property type="component" value="Unassembled WGS sequence"/>
</dbReference>
<sequence>MEQVPDGSMTVHSADPVPSKPHIYLGEHHSEQGEHRVLLYFSGQEYLPRQSGAVDPNQYKWTYLGAAHFKDATTALQALNQAEEYANTESRRDQSSDSQSGWRYPLDILLCLRRSLDPETTRRWLAELPRPLAQWIDGKAELPLPLRTLTKGQDIRVLQCFSDEREERMVEEGYLWIDIPLIVSELFHPRPRSEFL</sequence>
<evidence type="ECO:0000313" key="3">
    <source>
        <dbReference type="Proteomes" id="UP001163846"/>
    </source>
</evidence>
<dbReference type="EMBL" id="MU806929">
    <property type="protein sequence ID" value="KAJ3832530.1"/>
    <property type="molecule type" value="Genomic_DNA"/>
</dbReference>
<accession>A0AA38U6J8</accession>
<gene>
    <name evidence="2" type="ORF">F5878DRAFT_455054</name>
</gene>
<reference evidence="2" key="1">
    <citation type="submission" date="2022-08" db="EMBL/GenBank/DDBJ databases">
        <authorList>
            <consortium name="DOE Joint Genome Institute"/>
            <person name="Min B."/>
            <person name="Riley R."/>
            <person name="Sierra-Patev S."/>
            <person name="Naranjo-Ortiz M."/>
            <person name="Looney B."/>
            <person name="Konkel Z."/>
            <person name="Slot J.C."/>
            <person name="Sakamoto Y."/>
            <person name="Steenwyk J.L."/>
            <person name="Rokas A."/>
            <person name="Carro J."/>
            <person name="Camarero S."/>
            <person name="Ferreira P."/>
            <person name="Molpeceres G."/>
            <person name="Ruiz-Duenas F.J."/>
            <person name="Serrano A."/>
            <person name="Henrissat B."/>
            <person name="Drula E."/>
            <person name="Hughes K.W."/>
            <person name="Mata J.L."/>
            <person name="Ishikawa N.K."/>
            <person name="Vargas-Isla R."/>
            <person name="Ushijima S."/>
            <person name="Smith C.A."/>
            <person name="Ahrendt S."/>
            <person name="Andreopoulos W."/>
            <person name="He G."/>
            <person name="Labutti K."/>
            <person name="Lipzen A."/>
            <person name="Ng V."/>
            <person name="Sandor L."/>
            <person name="Barry K."/>
            <person name="Martinez A.T."/>
            <person name="Xiao Y."/>
            <person name="Gibbons J.G."/>
            <person name="Terashima K."/>
            <person name="Hibbett D.S."/>
            <person name="Grigoriev I.V."/>
        </authorList>
    </citation>
    <scope>NUCLEOTIDE SEQUENCE</scope>
    <source>
        <strain evidence="2">TFB9207</strain>
    </source>
</reference>
<protein>
    <submittedName>
        <fullName evidence="2">Uncharacterized protein</fullName>
    </submittedName>
</protein>
<feature type="region of interest" description="Disordered" evidence="1">
    <location>
        <begin position="1"/>
        <end position="24"/>
    </location>
</feature>
<name>A0AA38U6J8_9AGAR</name>
<evidence type="ECO:0000313" key="2">
    <source>
        <dbReference type="EMBL" id="KAJ3832530.1"/>
    </source>
</evidence>
<dbReference type="AlphaFoldDB" id="A0AA38U6J8"/>
<evidence type="ECO:0000256" key="1">
    <source>
        <dbReference type="SAM" id="MobiDB-lite"/>
    </source>
</evidence>
<proteinExistence type="predicted"/>